<feature type="non-terminal residue" evidence="2">
    <location>
        <position position="89"/>
    </location>
</feature>
<dbReference type="EMBL" id="JAWJBA010000382">
    <property type="protein sequence ID" value="MDV2687158.1"/>
    <property type="molecule type" value="Genomic_DNA"/>
</dbReference>
<dbReference type="InterPro" id="IPR025841">
    <property type="entry name" value="CP_ATPgrasp_2"/>
</dbReference>
<evidence type="ECO:0000313" key="3">
    <source>
        <dbReference type="Proteomes" id="UP001287282"/>
    </source>
</evidence>
<evidence type="ECO:0000313" key="2">
    <source>
        <dbReference type="EMBL" id="MDV2687158.1"/>
    </source>
</evidence>
<feature type="non-terminal residue" evidence="2">
    <location>
        <position position="1"/>
    </location>
</feature>
<dbReference type="SUPFAM" id="SSF56059">
    <property type="entry name" value="Glutathione synthetase ATP-binding domain-like"/>
    <property type="match status" value="1"/>
</dbReference>
<feature type="domain" description="Circularly permuted ATP-grasp type 2" evidence="1">
    <location>
        <begin position="55"/>
        <end position="89"/>
    </location>
</feature>
<dbReference type="InterPro" id="IPR051680">
    <property type="entry name" value="ATP-dep_Glu-Cys_Ligase-2"/>
</dbReference>
<dbReference type="PANTHER" id="PTHR34595:SF7">
    <property type="entry name" value="SLL1039 PROTEIN"/>
    <property type="match status" value="1"/>
</dbReference>
<name>A0ABU3XGZ2_9BACI</name>
<dbReference type="Proteomes" id="UP001287282">
    <property type="component" value="Unassembled WGS sequence"/>
</dbReference>
<keyword evidence="3" id="KW-1185">Reference proteome</keyword>
<dbReference type="PANTHER" id="PTHR34595">
    <property type="entry name" value="BLR5612 PROTEIN"/>
    <property type="match status" value="1"/>
</dbReference>
<sequence length="89" mass="10528">PAYAAYGRWLDEQNPGWLKRKHLEAEGVFRRTGITFNVYGEDAAEERLIPFDMVPRIVSASEWRRLSRGIEQRVRALNAFIHDLYHRQE</sequence>
<reference evidence="2 3" key="1">
    <citation type="submission" date="2023-10" db="EMBL/GenBank/DDBJ databases">
        <title>Screening of Alkalihalobacillus lindianensis BZ-TG-R113 and Its Alleviation of Salt Stress on Rapeseed Growth.</title>
        <authorList>
            <person name="Zhao B."/>
            <person name="Guo T."/>
        </authorList>
    </citation>
    <scope>NUCLEOTIDE SEQUENCE [LARGE SCALE GENOMIC DNA]</scope>
    <source>
        <strain evidence="2 3">BZ-TG-R113</strain>
    </source>
</reference>
<gene>
    <name evidence="2" type="ORF">RYX56_22680</name>
</gene>
<proteinExistence type="predicted"/>
<comment type="caution">
    <text evidence="2">The sequence shown here is derived from an EMBL/GenBank/DDBJ whole genome shotgun (WGS) entry which is preliminary data.</text>
</comment>
<organism evidence="2 3">
    <name type="scientific">Alkalihalophilus lindianensis</name>
    <dbReference type="NCBI Taxonomy" id="1630542"/>
    <lineage>
        <taxon>Bacteria</taxon>
        <taxon>Bacillati</taxon>
        <taxon>Bacillota</taxon>
        <taxon>Bacilli</taxon>
        <taxon>Bacillales</taxon>
        <taxon>Bacillaceae</taxon>
        <taxon>Alkalihalophilus</taxon>
    </lineage>
</organism>
<accession>A0ABU3XGZ2</accession>
<evidence type="ECO:0000259" key="1">
    <source>
        <dbReference type="Pfam" id="PF14403"/>
    </source>
</evidence>
<protein>
    <submittedName>
        <fullName evidence="2">Circularly permuted type 2 ATP-grasp protein</fullName>
    </submittedName>
</protein>
<dbReference type="Pfam" id="PF14403">
    <property type="entry name" value="CP_ATPgrasp_2"/>
    <property type="match status" value="1"/>
</dbReference>